<keyword evidence="3" id="KW-0813">Transport</keyword>
<evidence type="ECO:0000256" key="2">
    <source>
        <dbReference type="ARBA" id="ARBA00006434"/>
    </source>
</evidence>
<evidence type="ECO:0000256" key="9">
    <source>
        <dbReference type="RuleBase" id="RU362091"/>
    </source>
</evidence>
<dbReference type="NCBIfam" id="TIGR00813">
    <property type="entry name" value="sss"/>
    <property type="match status" value="1"/>
</dbReference>
<dbReference type="Pfam" id="PF00474">
    <property type="entry name" value="SSF"/>
    <property type="match status" value="1"/>
</dbReference>
<feature type="transmembrane region" description="Helical" evidence="10">
    <location>
        <begin position="409"/>
        <end position="433"/>
    </location>
</feature>
<feature type="transmembrane region" description="Helical" evidence="10">
    <location>
        <begin position="445"/>
        <end position="463"/>
    </location>
</feature>
<feature type="transmembrane region" description="Helical" evidence="10">
    <location>
        <begin position="193"/>
        <end position="211"/>
    </location>
</feature>
<feature type="transmembrane region" description="Helical" evidence="10">
    <location>
        <begin position="334"/>
        <end position="363"/>
    </location>
</feature>
<evidence type="ECO:0000256" key="8">
    <source>
        <dbReference type="ARBA" id="ARBA00023136"/>
    </source>
</evidence>
<dbReference type="PANTHER" id="PTHR48086">
    <property type="entry name" value="SODIUM/PROLINE SYMPORTER-RELATED"/>
    <property type="match status" value="1"/>
</dbReference>
<dbReference type="InterPro" id="IPR050277">
    <property type="entry name" value="Sodium:Solute_Symporter"/>
</dbReference>
<feature type="transmembrane region" description="Helical" evidence="10">
    <location>
        <begin position="87"/>
        <end position="105"/>
    </location>
</feature>
<evidence type="ECO:0000256" key="5">
    <source>
        <dbReference type="ARBA" id="ARBA00022692"/>
    </source>
</evidence>
<dbReference type="GO" id="GO:0005886">
    <property type="term" value="C:plasma membrane"/>
    <property type="evidence" value="ECO:0007669"/>
    <property type="project" value="UniProtKB-SubCell"/>
</dbReference>
<keyword evidence="5 10" id="KW-0812">Transmembrane</keyword>
<proteinExistence type="inferred from homology"/>
<dbReference type="CDD" id="cd11480">
    <property type="entry name" value="SLC5sbd_u4"/>
    <property type="match status" value="1"/>
</dbReference>
<keyword evidence="6" id="KW-0769">Symport</keyword>
<dbReference type="GO" id="GO:0006847">
    <property type="term" value="P:plasma membrane acetate transport"/>
    <property type="evidence" value="ECO:0007669"/>
    <property type="project" value="TreeGrafter"/>
</dbReference>
<feature type="transmembrane region" description="Helical" evidence="10">
    <location>
        <begin position="542"/>
        <end position="560"/>
    </location>
</feature>
<dbReference type="Gene3D" id="1.20.1730.10">
    <property type="entry name" value="Sodium/glucose cotransporter"/>
    <property type="match status" value="1"/>
</dbReference>
<feature type="transmembrane region" description="Helical" evidence="10">
    <location>
        <begin position="20"/>
        <end position="38"/>
    </location>
</feature>
<keyword evidence="7 10" id="KW-1133">Transmembrane helix</keyword>
<dbReference type="PROSITE" id="PS50283">
    <property type="entry name" value="NA_SOLUT_SYMP_3"/>
    <property type="match status" value="1"/>
</dbReference>
<sequence>MPQAAQTAQTMIGQSNPTAIMFFVAFVVSTLLITWWAAKRTRTTKDFYAAGRSITGFQNGLALAGDYMSAASFLGIAGLVSTKGYDGLIYSVGWLVGWPIIMFLISEPLRNLGKYTFADVVAYRLNQRPIRAAAAAGSLVVVLTYLIAQMVGAGTLIKLMFGLPFELAIVVTGSLMIMYVLFGGMIATTWVQIIKAGLLLSGATLLVLLTLNKFNFSYANLFNQAAAATPAGQKFLEPGGLVTSPIDAFSLGLALMFGTAGLPHILMRFYTVPDAKAARKSVFYATGFIGYFYILTVTIGFGAAVLVGQKVIMGIDKGGNMAGPLLAEALGGNLFLGFLSAVAFATILAVVSGLTLAGASAFSHDLFVGVIRHGKASEKDEVKVAKIATVGLGITAILLGILFKGQNVAFLVGLTFAIAASANFPALLMSIMWKKFTTAGAVTSIYSGLIVATVLLILSPTVWVDIVHKSEVDAITKQVKGIEDAAKAKIGEIEKQKAPGLDAAKMAEIDATIAAEKKAVEAQTKEAKAAMPKAIFPLKNPGIYSMAAAFLIGILVSLMASDKVAESKYEAQKLREYIGVGAED</sequence>
<dbReference type="InterPro" id="IPR038377">
    <property type="entry name" value="Na/Glc_symporter_sf"/>
</dbReference>
<evidence type="ECO:0000313" key="12">
    <source>
        <dbReference type="Proteomes" id="UP000245125"/>
    </source>
</evidence>
<dbReference type="GO" id="GO:0015123">
    <property type="term" value="F:acetate transmembrane transporter activity"/>
    <property type="evidence" value="ECO:0007669"/>
    <property type="project" value="TreeGrafter"/>
</dbReference>
<dbReference type="EMBL" id="OUUY01000064">
    <property type="protein sequence ID" value="SPQ00255.1"/>
    <property type="molecule type" value="Genomic_DNA"/>
</dbReference>
<dbReference type="PANTHER" id="PTHR48086:SF6">
    <property type="entry name" value="CATION_ACETATE SYMPORTER ACTP"/>
    <property type="match status" value="1"/>
</dbReference>
<keyword evidence="4" id="KW-1003">Cell membrane</keyword>
<accession>A0A2U3QFX3</accession>
<name>A0A2U3QFX3_9BACT</name>
<evidence type="ECO:0000256" key="1">
    <source>
        <dbReference type="ARBA" id="ARBA00004651"/>
    </source>
</evidence>
<feature type="transmembrane region" description="Helical" evidence="10">
    <location>
        <begin position="132"/>
        <end position="153"/>
    </location>
</feature>
<comment type="similarity">
    <text evidence="2 9">Belongs to the sodium:solute symporter (SSF) (TC 2.A.21) family.</text>
</comment>
<dbReference type="OrthoDB" id="9764416at2"/>
<comment type="subcellular location">
    <subcellularLocation>
        <location evidence="1">Cell membrane</location>
        <topology evidence="1">Multi-pass membrane protein</topology>
    </subcellularLocation>
</comment>
<evidence type="ECO:0000313" key="11">
    <source>
        <dbReference type="EMBL" id="SPQ00255.1"/>
    </source>
</evidence>
<evidence type="ECO:0000256" key="4">
    <source>
        <dbReference type="ARBA" id="ARBA00022475"/>
    </source>
</evidence>
<evidence type="ECO:0000256" key="7">
    <source>
        <dbReference type="ARBA" id="ARBA00022989"/>
    </source>
</evidence>
<dbReference type="AlphaFoldDB" id="A0A2U3QFX3"/>
<feature type="transmembrane region" description="Helical" evidence="10">
    <location>
        <begin position="159"/>
        <end position="181"/>
    </location>
</feature>
<dbReference type="GO" id="GO:0015293">
    <property type="term" value="F:symporter activity"/>
    <property type="evidence" value="ECO:0007669"/>
    <property type="project" value="UniProtKB-KW"/>
</dbReference>
<reference evidence="12" key="1">
    <citation type="submission" date="2018-03" db="EMBL/GenBank/DDBJ databases">
        <authorList>
            <person name="Zecchin S."/>
        </authorList>
    </citation>
    <scope>NUCLEOTIDE SEQUENCE [LARGE SCALE GENOMIC DNA]</scope>
</reference>
<organism evidence="11 12">
    <name type="scientific">Candidatus Sulfobium mesophilum</name>
    <dbReference type="NCBI Taxonomy" id="2016548"/>
    <lineage>
        <taxon>Bacteria</taxon>
        <taxon>Pseudomonadati</taxon>
        <taxon>Nitrospirota</taxon>
        <taxon>Nitrospiria</taxon>
        <taxon>Nitrospirales</taxon>
        <taxon>Nitrospiraceae</taxon>
        <taxon>Candidatus Sulfobium</taxon>
    </lineage>
</organism>
<evidence type="ECO:0000256" key="10">
    <source>
        <dbReference type="SAM" id="Phobius"/>
    </source>
</evidence>
<gene>
    <name evidence="11" type="primary">actP</name>
    <name evidence="11" type="ORF">NBG4_20061</name>
</gene>
<evidence type="ECO:0000256" key="3">
    <source>
        <dbReference type="ARBA" id="ARBA00022448"/>
    </source>
</evidence>
<keyword evidence="12" id="KW-1185">Reference proteome</keyword>
<keyword evidence="8 10" id="KW-0472">Membrane</keyword>
<feature type="transmembrane region" description="Helical" evidence="10">
    <location>
        <begin position="59"/>
        <end position="81"/>
    </location>
</feature>
<feature type="transmembrane region" description="Helical" evidence="10">
    <location>
        <begin position="384"/>
        <end position="403"/>
    </location>
</feature>
<protein>
    <submittedName>
        <fullName evidence="11">Acetate transporter</fullName>
    </submittedName>
</protein>
<feature type="transmembrane region" description="Helical" evidence="10">
    <location>
        <begin position="248"/>
        <end position="270"/>
    </location>
</feature>
<feature type="transmembrane region" description="Helical" evidence="10">
    <location>
        <begin position="282"/>
        <end position="307"/>
    </location>
</feature>
<evidence type="ECO:0000256" key="6">
    <source>
        <dbReference type="ARBA" id="ARBA00022847"/>
    </source>
</evidence>
<dbReference type="InterPro" id="IPR001734">
    <property type="entry name" value="Na/solute_symporter"/>
</dbReference>
<dbReference type="Proteomes" id="UP000245125">
    <property type="component" value="Unassembled WGS sequence"/>
</dbReference>